<dbReference type="Pfam" id="PF06839">
    <property type="entry name" value="Zn_ribbon_GRF"/>
    <property type="match status" value="1"/>
</dbReference>
<feature type="domain" description="GRF-type" evidence="7">
    <location>
        <begin position="23"/>
        <end position="64"/>
    </location>
</feature>
<evidence type="ECO:0000256" key="4">
    <source>
        <dbReference type="PROSITE-ProRule" id="PRU01343"/>
    </source>
</evidence>
<dbReference type="AlphaFoldDB" id="A0ABD1MX94"/>
<accession>A0ABD1MX94</accession>
<dbReference type="InterPro" id="IPR010666">
    <property type="entry name" value="Znf_GRF"/>
</dbReference>
<keyword evidence="3" id="KW-0862">Zinc</keyword>
<sequence length="163" mass="18706">MVKSADSESSNVTLSCNKKNKMCYCGVPCNIKIATTVKNYGRKFYGCGNYDGYNKQFFMWSNSDDEVDDDEELCILVASQKTEIDSLKDMVHKMNKDDEIQHLKVVVDKVNNEVNFLNSKIEETNEDLMDVVNSIDSHVCQYKKFKFVIILLIVLVVAKVLYF</sequence>
<evidence type="ECO:0000313" key="8">
    <source>
        <dbReference type="EMBL" id="KAL2340261.1"/>
    </source>
</evidence>
<keyword evidence="6" id="KW-0472">Membrane</keyword>
<evidence type="ECO:0000256" key="5">
    <source>
        <dbReference type="SAM" id="Coils"/>
    </source>
</evidence>
<evidence type="ECO:0000313" key="9">
    <source>
        <dbReference type="Proteomes" id="UP001603857"/>
    </source>
</evidence>
<dbReference type="GO" id="GO:0008270">
    <property type="term" value="F:zinc ion binding"/>
    <property type="evidence" value="ECO:0007669"/>
    <property type="project" value="UniProtKB-KW"/>
</dbReference>
<evidence type="ECO:0000259" key="7">
    <source>
        <dbReference type="PROSITE" id="PS51999"/>
    </source>
</evidence>
<keyword evidence="2 4" id="KW-0863">Zinc-finger</keyword>
<evidence type="ECO:0000256" key="6">
    <source>
        <dbReference type="SAM" id="Phobius"/>
    </source>
</evidence>
<dbReference type="PROSITE" id="PS51999">
    <property type="entry name" value="ZF_GRF"/>
    <property type="match status" value="1"/>
</dbReference>
<dbReference type="PANTHER" id="PTHR33248">
    <property type="entry name" value="ZINC ION-BINDING PROTEIN"/>
    <property type="match status" value="1"/>
</dbReference>
<keyword evidence="6" id="KW-0812">Transmembrane</keyword>
<reference evidence="8 9" key="1">
    <citation type="submission" date="2024-08" db="EMBL/GenBank/DDBJ databases">
        <title>Insights into the chromosomal genome structure of Flemingia macrophylla.</title>
        <authorList>
            <person name="Ding Y."/>
            <person name="Zhao Y."/>
            <person name="Bi W."/>
            <person name="Wu M."/>
            <person name="Zhao G."/>
            <person name="Gong Y."/>
            <person name="Li W."/>
            <person name="Zhang P."/>
        </authorList>
    </citation>
    <scope>NUCLEOTIDE SEQUENCE [LARGE SCALE GENOMIC DNA]</scope>
    <source>
        <strain evidence="8">DYQJB</strain>
        <tissue evidence="8">Leaf</tissue>
    </source>
</reference>
<evidence type="ECO:0000256" key="2">
    <source>
        <dbReference type="ARBA" id="ARBA00022771"/>
    </source>
</evidence>
<protein>
    <recommendedName>
        <fullName evidence="7">GRF-type domain-containing protein</fullName>
    </recommendedName>
</protein>
<evidence type="ECO:0000256" key="3">
    <source>
        <dbReference type="ARBA" id="ARBA00022833"/>
    </source>
</evidence>
<feature type="coiled-coil region" evidence="5">
    <location>
        <begin position="77"/>
        <end position="127"/>
    </location>
</feature>
<keyword evidence="1" id="KW-0479">Metal-binding</keyword>
<organism evidence="8 9">
    <name type="scientific">Flemingia macrophylla</name>
    <dbReference type="NCBI Taxonomy" id="520843"/>
    <lineage>
        <taxon>Eukaryota</taxon>
        <taxon>Viridiplantae</taxon>
        <taxon>Streptophyta</taxon>
        <taxon>Embryophyta</taxon>
        <taxon>Tracheophyta</taxon>
        <taxon>Spermatophyta</taxon>
        <taxon>Magnoliopsida</taxon>
        <taxon>eudicotyledons</taxon>
        <taxon>Gunneridae</taxon>
        <taxon>Pentapetalae</taxon>
        <taxon>rosids</taxon>
        <taxon>fabids</taxon>
        <taxon>Fabales</taxon>
        <taxon>Fabaceae</taxon>
        <taxon>Papilionoideae</taxon>
        <taxon>50 kb inversion clade</taxon>
        <taxon>NPAAA clade</taxon>
        <taxon>indigoferoid/millettioid clade</taxon>
        <taxon>Phaseoleae</taxon>
        <taxon>Flemingia</taxon>
    </lineage>
</organism>
<keyword evidence="5" id="KW-0175">Coiled coil</keyword>
<name>A0ABD1MX94_9FABA</name>
<keyword evidence="9" id="KW-1185">Reference proteome</keyword>
<proteinExistence type="predicted"/>
<dbReference type="EMBL" id="JBGMDY010000003">
    <property type="protein sequence ID" value="KAL2340261.1"/>
    <property type="molecule type" value="Genomic_DNA"/>
</dbReference>
<evidence type="ECO:0000256" key="1">
    <source>
        <dbReference type="ARBA" id="ARBA00022723"/>
    </source>
</evidence>
<gene>
    <name evidence="8" type="ORF">Fmac_008201</name>
</gene>
<feature type="transmembrane region" description="Helical" evidence="6">
    <location>
        <begin position="145"/>
        <end position="162"/>
    </location>
</feature>
<comment type="caution">
    <text evidence="8">The sequence shown here is derived from an EMBL/GenBank/DDBJ whole genome shotgun (WGS) entry which is preliminary data.</text>
</comment>
<keyword evidence="6" id="KW-1133">Transmembrane helix</keyword>
<dbReference type="Proteomes" id="UP001603857">
    <property type="component" value="Unassembled WGS sequence"/>
</dbReference>